<name>A0A518DKT7_9BACT</name>
<proteinExistence type="predicted"/>
<dbReference type="Pfam" id="PF07583">
    <property type="entry name" value="PSCyt2"/>
    <property type="match status" value="1"/>
</dbReference>
<evidence type="ECO:0000256" key="3">
    <source>
        <dbReference type="ARBA" id="ARBA00023004"/>
    </source>
</evidence>
<keyword evidence="5" id="KW-0732">Signal</keyword>
<protein>
    <submittedName>
        <fullName evidence="7">Planctomycete cytochrome C</fullName>
    </submittedName>
</protein>
<feature type="signal peptide" evidence="5">
    <location>
        <begin position="1"/>
        <end position="24"/>
    </location>
</feature>
<keyword evidence="2 4" id="KW-0479">Metal-binding</keyword>
<sequence length="963" mass="108065" precursor="true">MEIRQRILVAAVILASVLPTSARADSPTAAERLFALRVLPIFKAKCFACHGEDPQEVRGDLNMLSRDGLLQGGESGAAVIAPGKPDESLLYQAVRWDGLEMPPKENDRLSPAQVTEIRQWIQGGAPWPSAQRIAFLLRFADDSWNADNGVSVVTSGGLSADWTHRIYEPENLWAYRPVRAEAGAGFDPDRNPIDVLLEQRLDELQLTAAPLADRRTLLRRAKFDLTGLPPTPEETAAFLQDADSDEAAFARVVDRLLASPSYGEQAARRWLDVVRYADSSGYANDYERGNAWRYRDYVVRSFNRDKPYDQFLREQIAGDEINAADPEMLIAVGFLRMGPWELTGMEVPKVARQRYLDDVTDMIGQVFLGQMLQCARCHDHKFDPIPTRDYYAIQAALATTQLAEREAAFLPDENTDGFEEKKYLQQRLQHYQKTLAELNEKRSLTAARAWYVDQGLDATAFEAAVEQLRRGAKEPPDLNAVRAQLTRKKVSPALIPPRHVGFEPSDFGRERIARKGIERLKWRLERYQPIALSVYSGRTPKLSSVNAPLRMPEDRLTTGELEQTCILTGGDPFSPQQPTAPGVLSLVGRDYHLREGPSVDSAGPLSPDGDALSDIPLTGRRQALAEWIASPKNPLTARVMVNRLWQGHFGRPLAGNPNNFGATGKKPTHPELLDFLARTFVERGWSVKSMHRLLMLSKAYRRSTSHPQPQILKERDPNGESYAAFQPRRLAAEELRDAMLQLSGELNPTPGGIPIRPEMNLESALQPRQVMGTFAEAWQPSPLPRQRHRRSLYALRIRGQSDPFLEVFNAPNPDLSCEARDASNVTPQVFALFNSTAAYARALALARRLQKECASPHEVVERLFQLAYGRSPNTTEAAACRMHWSSMTKRHEGLTFTRPEYPQEVVREAVEENTGERFAFVEPLEFYADFVPDLQPSDADPPLRGLAELCLVILNSNEFVYVY</sequence>
<dbReference type="OrthoDB" id="127107at2"/>
<evidence type="ECO:0000313" key="7">
    <source>
        <dbReference type="EMBL" id="QDU92454.1"/>
    </source>
</evidence>
<gene>
    <name evidence="7" type="ORF">Pla8534_02020</name>
</gene>
<organism evidence="7 8">
    <name type="scientific">Lignipirellula cremea</name>
    <dbReference type="NCBI Taxonomy" id="2528010"/>
    <lineage>
        <taxon>Bacteria</taxon>
        <taxon>Pseudomonadati</taxon>
        <taxon>Planctomycetota</taxon>
        <taxon>Planctomycetia</taxon>
        <taxon>Pirellulales</taxon>
        <taxon>Pirellulaceae</taxon>
        <taxon>Lignipirellula</taxon>
    </lineage>
</organism>
<dbReference type="EMBL" id="CP036433">
    <property type="protein sequence ID" value="QDU92454.1"/>
    <property type="molecule type" value="Genomic_DNA"/>
</dbReference>
<dbReference type="Proteomes" id="UP000317648">
    <property type="component" value="Chromosome"/>
</dbReference>
<dbReference type="AlphaFoldDB" id="A0A518DKT7"/>
<dbReference type="KEGG" id="lcre:Pla8534_02020"/>
<evidence type="ECO:0000313" key="8">
    <source>
        <dbReference type="Proteomes" id="UP000317648"/>
    </source>
</evidence>
<dbReference type="InterPro" id="IPR011444">
    <property type="entry name" value="DUF1549"/>
</dbReference>
<evidence type="ECO:0000256" key="4">
    <source>
        <dbReference type="PROSITE-ProRule" id="PRU00433"/>
    </source>
</evidence>
<evidence type="ECO:0000256" key="2">
    <source>
        <dbReference type="ARBA" id="ARBA00022723"/>
    </source>
</evidence>
<feature type="chain" id="PRO_5021915638" evidence="5">
    <location>
        <begin position="25"/>
        <end position="963"/>
    </location>
</feature>
<dbReference type="Pfam" id="PF07587">
    <property type="entry name" value="PSD1"/>
    <property type="match status" value="1"/>
</dbReference>
<accession>A0A518DKT7</accession>
<evidence type="ECO:0000256" key="5">
    <source>
        <dbReference type="SAM" id="SignalP"/>
    </source>
</evidence>
<feature type="domain" description="Cytochrome c" evidence="6">
    <location>
        <begin position="25"/>
        <end position="125"/>
    </location>
</feature>
<reference evidence="7 8" key="1">
    <citation type="submission" date="2019-02" db="EMBL/GenBank/DDBJ databases">
        <title>Deep-cultivation of Planctomycetes and their phenomic and genomic characterization uncovers novel biology.</title>
        <authorList>
            <person name="Wiegand S."/>
            <person name="Jogler M."/>
            <person name="Boedeker C."/>
            <person name="Pinto D."/>
            <person name="Vollmers J."/>
            <person name="Rivas-Marin E."/>
            <person name="Kohn T."/>
            <person name="Peeters S.H."/>
            <person name="Heuer A."/>
            <person name="Rast P."/>
            <person name="Oberbeckmann S."/>
            <person name="Bunk B."/>
            <person name="Jeske O."/>
            <person name="Meyerdierks A."/>
            <person name="Storesund J.E."/>
            <person name="Kallscheuer N."/>
            <person name="Luecker S."/>
            <person name="Lage O.M."/>
            <person name="Pohl T."/>
            <person name="Merkel B.J."/>
            <person name="Hornburger P."/>
            <person name="Mueller R.-W."/>
            <person name="Bruemmer F."/>
            <person name="Labrenz M."/>
            <person name="Spormann A.M."/>
            <person name="Op den Camp H."/>
            <person name="Overmann J."/>
            <person name="Amann R."/>
            <person name="Jetten M.S.M."/>
            <person name="Mascher T."/>
            <person name="Medema M.H."/>
            <person name="Devos D.P."/>
            <person name="Kaster A.-K."/>
            <person name="Ovreas L."/>
            <person name="Rohde M."/>
            <person name="Galperin M.Y."/>
            <person name="Jogler C."/>
        </authorList>
    </citation>
    <scope>NUCLEOTIDE SEQUENCE [LARGE SCALE GENOMIC DNA]</scope>
    <source>
        <strain evidence="7 8">Pla85_3_4</strain>
    </source>
</reference>
<dbReference type="InterPro" id="IPR036909">
    <property type="entry name" value="Cyt_c-like_dom_sf"/>
</dbReference>
<keyword evidence="1 4" id="KW-0349">Heme</keyword>
<dbReference type="InterPro" id="IPR009056">
    <property type="entry name" value="Cyt_c-like_dom"/>
</dbReference>
<evidence type="ECO:0000259" key="6">
    <source>
        <dbReference type="PROSITE" id="PS51007"/>
    </source>
</evidence>
<dbReference type="RefSeq" id="WP_145048414.1">
    <property type="nucleotide sequence ID" value="NZ_CP036433.1"/>
</dbReference>
<dbReference type="GO" id="GO:0009055">
    <property type="term" value="F:electron transfer activity"/>
    <property type="evidence" value="ECO:0007669"/>
    <property type="project" value="InterPro"/>
</dbReference>
<evidence type="ECO:0000256" key="1">
    <source>
        <dbReference type="ARBA" id="ARBA00022617"/>
    </source>
</evidence>
<dbReference type="PANTHER" id="PTHR35889">
    <property type="entry name" value="CYCLOINULO-OLIGOSACCHARIDE FRUCTANOTRANSFERASE-RELATED"/>
    <property type="match status" value="1"/>
</dbReference>
<dbReference type="GO" id="GO:0046872">
    <property type="term" value="F:metal ion binding"/>
    <property type="evidence" value="ECO:0007669"/>
    <property type="project" value="UniProtKB-KW"/>
</dbReference>
<dbReference type="PROSITE" id="PS51007">
    <property type="entry name" value="CYTC"/>
    <property type="match status" value="1"/>
</dbReference>
<dbReference type="InterPro" id="IPR022655">
    <property type="entry name" value="DUF1553"/>
</dbReference>
<keyword evidence="3 4" id="KW-0408">Iron</keyword>
<dbReference type="PANTHER" id="PTHR35889:SF3">
    <property type="entry name" value="F-BOX DOMAIN-CONTAINING PROTEIN"/>
    <property type="match status" value="1"/>
</dbReference>
<keyword evidence="8" id="KW-1185">Reference proteome</keyword>
<dbReference type="InterPro" id="IPR011429">
    <property type="entry name" value="Cyt_c_Planctomycete-type"/>
</dbReference>
<dbReference type="GO" id="GO:0020037">
    <property type="term" value="F:heme binding"/>
    <property type="evidence" value="ECO:0007669"/>
    <property type="project" value="InterPro"/>
</dbReference>
<dbReference type="SUPFAM" id="SSF46626">
    <property type="entry name" value="Cytochrome c"/>
    <property type="match status" value="1"/>
</dbReference>
<dbReference type="Pfam" id="PF07635">
    <property type="entry name" value="PSCyt1"/>
    <property type="match status" value="1"/>
</dbReference>